<dbReference type="Pfam" id="PF13240">
    <property type="entry name" value="Zn_Ribbon_1"/>
    <property type="match status" value="1"/>
</dbReference>
<evidence type="ECO:0000313" key="4">
    <source>
        <dbReference type="Proteomes" id="UP000481598"/>
    </source>
</evidence>
<sequence>MISVFDLLVLLVVFGGVAAVAFAVILNKESSNKPQPPQSNPYQQMPPIQQVPPAQQVSTMVDDAQPVEPAHFCAQCGSMLEANASFCQNCGAPVNHR</sequence>
<feature type="compositionally biased region" description="Low complexity" evidence="1">
    <location>
        <begin position="40"/>
        <end position="56"/>
    </location>
</feature>
<protein>
    <submittedName>
        <fullName evidence="3">Zinc-ribbon domain-containing protein</fullName>
    </submittedName>
</protein>
<proteinExistence type="predicted"/>
<organism evidence="3 4">
    <name type="scientific">Collinsella aerofaciens</name>
    <dbReference type="NCBI Taxonomy" id="74426"/>
    <lineage>
        <taxon>Bacteria</taxon>
        <taxon>Bacillati</taxon>
        <taxon>Actinomycetota</taxon>
        <taxon>Coriobacteriia</taxon>
        <taxon>Coriobacteriales</taxon>
        <taxon>Coriobacteriaceae</taxon>
        <taxon>Collinsella</taxon>
    </lineage>
</organism>
<feature type="region of interest" description="Disordered" evidence="1">
    <location>
        <begin position="30"/>
        <end position="56"/>
    </location>
</feature>
<name>A0A6L8RGB1_9ACTN</name>
<evidence type="ECO:0000313" key="3">
    <source>
        <dbReference type="EMBL" id="MZJ84881.1"/>
    </source>
</evidence>
<dbReference type="RefSeq" id="WP_161155340.1">
    <property type="nucleotide sequence ID" value="NZ_WWSY01000003.1"/>
</dbReference>
<reference evidence="3 4" key="1">
    <citation type="journal article" date="2019" name="Nat. Med.">
        <title>A library of human gut bacterial isolates paired with longitudinal multiomics data enables mechanistic microbiome research.</title>
        <authorList>
            <person name="Poyet M."/>
            <person name="Groussin M."/>
            <person name="Gibbons S.M."/>
            <person name="Avila-Pacheco J."/>
            <person name="Jiang X."/>
            <person name="Kearney S.M."/>
            <person name="Perrotta A.R."/>
            <person name="Berdy B."/>
            <person name="Zhao S."/>
            <person name="Lieberman T.D."/>
            <person name="Swanson P.K."/>
            <person name="Smith M."/>
            <person name="Roesemann S."/>
            <person name="Alexander J.E."/>
            <person name="Rich S.A."/>
            <person name="Livny J."/>
            <person name="Vlamakis H."/>
            <person name="Clish C."/>
            <person name="Bullock K."/>
            <person name="Deik A."/>
            <person name="Scott J."/>
            <person name="Pierce K.A."/>
            <person name="Xavier R.J."/>
            <person name="Alm E.J."/>
        </authorList>
    </citation>
    <scope>NUCLEOTIDE SEQUENCE [LARGE SCALE GENOMIC DNA]</scope>
    <source>
        <strain evidence="3 4">BIOML-A10</strain>
    </source>
</reference>
<evidence type="ECO:0000259" key="2">
    <source>
        <dbReference type="Pfam" id="PF13240"/>
    </source>
</evidence>
<feature type="domain" description="Zinc-ribbon" evidence="2">
    <location>
        <begin position="72"/>
        <end position="94"/>
    </location>
</feature>
<gene>
    <name evidence="3" type="ORF">GT635_00120</name>
</gene>
<dbReference type="EMBL" id="WWTB01000001">
    <property type="protein sequence ID" value="MZJ84881.1"/>
    <property type="molecule type" value="Genomic_DNA"/>
</dbReference>
<comment type="caution">
    <text evidence="3">The sequence shown here is derived from an EMBL/GenBank/DDBJ whole genome shotgun (WGS) entry which is preliminary data.</text>
</comment>
<dbReference type="AlphaFoldDB" id="A0A6L8RGB1"/>
<dbReference type="Proteomes" id="UP000481598">
    <property type="component" value="Unassembled WGS sequence"/>
</dbReference>
<accession>A0A6L8RGB1</accession>
<evidence type="ECO:0000256" key="1">
    <source>
        <dbReference type="SAM" id="MobiDB-lite"/>
    </source>
</evidence>
<dbReference type="InterPro" id="IPR026870">
    <property type="entry name" value="Zinc_ribbon_dom"/>
</dbReference>